<evidence type="ECO:0000256" key="1">
    <source>
        <dbReference type="SAM" id="Coils"/>
    </source>
</evidence>
<dbReference type="EMBL" id="UYYF01004792">
    <property type="protein sequence ID" value="VDN07042.1"/>
    <property type="molecule type" value="Genomic_DNA"/>
</dbReference>
<name>A0A0N5D8I9_THECL</name>
<evidence type="ECO:0000313" key="2">
    <source>
        <dbReference type="EMBL" id="VDN07042.1"/>
    </source>
</evidence>
<feature type="coiled-coil region" evidence="1">
    <location>
        <begin position="115"/>
        <end position="210"/>
    </location>
</feature>
<dbReference type="WBParaSite" id="TCLT_0000942301-mRNA-1">
    <property type="protein sequence ID" value="TCLT_0000942301-mRNA-1"/>
    <property type="gene ID" value="TCLT_0000942301"/>
</dbReference>
<dbReference type="STRING" id="103827.A0A0N5D8I9"/>
<sequence length="604" mass="71013">MDTFTRQLKEEYEKRLHELRRSLHGEKERYRQLGFQYKQVVTQLKKVQRDNRGMENQLKALRKCASCSHLDQRSKSYNALNELLRGSAAALQPEDIVSGGSFNRDNELKAAKLANSNLQQCVDKLQSALREKSREVALKEKYYNEAILEREAQITQLQNELSAQQTKGHTSQSMAQQHAQMKLDMLLKERNELLDRITRLEEANQNIMHNDFQNEQHEERNLIPSEKDGKEYCEYCRNRKQSWNRMLNAEQSLNYYLEKDKDNIGCSPQEIVLRDRIQELSYSLKMERERNKEMENTLKAENNKLRNDYQKLYGQYESLTLELSKRESARVLESNVVHFERQLKNLTKQNEISLQKCADLERAKNLILQEKLEQLKINEILRKRLTRLEEDQKEKNKNYDMQIEVYQELIKQKDQERGALIAELYAAAHPKTIHNSLKELGDDNANAMEHRKLLKQLQEINFEKDKMANKITNLELECQSKADQLRAKSKEVETEIVLKKSLHDDLSKARTMLLDKESEIHDLNNGLKIAEVKMMKLETELANAIDRLQVERTIGTSLRATLEELENLLREKNAALFAASQDRQHCTSEIQKMKELKYDMQTKL</sequence>
<feature type="coiled-coil region" evidence="1">
    <location>
        <begin position="520"/>
        <end position="582"/>
    </location>
</feature>
<protein>
    <submittedName>
        <fullName evidence="4">Coiled-coil domain-containing protein 146</fullName>
    </submittedName>
</protein>
<gene>
    <name evidence="2" type="ORF">TCLT_LOCUS9412</name>
</gene>
<dbReference type="Proteomes" id="UP000276776">
    <property type="component" value="Unassembled WGS sequence"/>
</dbReference>
<feature type="coiled-coil region" evidence="1">
    <location>
        <begin position="277"/>
        <end position="416"/>
    </location>
</feature>
<feature type="coiled-coil region" evidence="1">
    <location>
        <begin position="457"/>
        <end position="491"/>
    </location>
</feature>
<keyword evidence="3" id="KW-1185">Reference proteome</keyword>
<organism evidence="4">
    <name type="scientific">Thelazia callipaeda</name>
    <name type="common">Oriental eyeworm</name>
    <name type="synonym">Parasitic nematode</name>
    <dbReference type="NCBI Taxonomy" id="103827"/>
    <lineage>
        <taxon>Eukaryota</taxon>
        <taxon>Metazoa</taxon>
        <taxon>Ecdysozoa</taxon>
        <taxon>Nematoda</taxon>
        <taxon>Chromadorea</taxon>
        <taxon>Rhabditida</taxon>
        <taxon>Spirurina</taxon>
        <taxon>Spiruromorpha</taxon>
        <taxon>Thelazioidea</taxon>
        <taxon>Thelaziidae</taxon>
        <taxon>Thelazia</taxon>
    </lineage>
</organism>
<evidence type="ECO:0000313" key="4">
    <source>
        <dbReference type="WBParaSite" id="TCLT_0000942301-mRNA-1"/>
    </source>
</evidence>
<reference evidence="2 3" key="2">
    <citation type="submission" date="2018-11" db="EMBL/GenBank/DDBJ databases">
        <authorList>
            <consortium name="Pathogen Informatics"/>
        </authorList>
    </citation>
    <scope>NUCLEOTIDE SEQUENCE [LARGE SCALE GENOMIC DNA]</scope>
</reference>
<feature type="coiled-coil region" evidence="1">
    <location>
        <begin position="9"/>
        <end position="64"/>
    </location>
</feature>
<dbReference type="OMA" id="EANQNIM"/>
<reference evidence="4" key="1">
    <citation type="submission" date="2017-02" db="UniProtKB">
        <authorList>
            <consortium name="WormBaseParasite"/>
        </authorList>
    </citation>
    <scope>IDENTIFICATION</scope>
</reference>
<dbReference type="AlphaFoldDB" id="A0A0N5D8I9"/>
<dbReference type="OrthoDB" id="5859162at2759"/>
<accession>A0A0N5D8I9</accession>
<keyword evidence="1" id="KW-0175">Coiled coil</keyword>
<evidence type="ECO:0000313" key="3">
    <source>
        <dbReference type="Proteomes" id="UP000276776"/>
    </source>
</evidence>
<proteinExistence type="predicted"/>